<gene>
    <name evidence="5" type="primary">RIC1</name>
    <name evidence="5" type="ORF">MBRA1_002976</name>
</gene>
<dbReference type="PANTHER" id="PTHR22746:SF10">
    <property type="entry name" value="GUANINE NUCLEOTIDE EXCHANGE FACTOR SUBUNIT RIC1"/>
    <property type="match status" value="1"/>
</dbReference>
<protein>
    <submittedName>
        <fullName evidence="5">WD40 repeat protein</fullName>
    </submittedName>
</protein>
<dbReference type="GO" id="GO:0006886">
    <property type="term" value="P:intracellular protein transport"/>
    <property type="evidence" value="ECO:0007669"/>
    <property type="project" value="InterPro"/>
</dbReference>
<keyword evidence="6" id="KW-1185">Reference proteome</keyword>
<feature type="region of interest" description="Disordered" evidence="3">
    <location>
        <begin position="948"/>
        <end position="977"/>
    </location>
</feature>
<dbReference type="GO" id="GO:0005829">
    <property type="term" value="C:cytosol"/>
    <property type="evidence" value="ECO:0007669"/>
    <property type="project" value="TreeGrafter"/>
</dbReference>
<dbReference type="Proteomes" id="UP001216638">
    <property type="component" value="Chromosome 3"/>
</dbReference>
<dbReference type="EMBL" id="CP119953">
    <property type="protein sequence ID" value="WFC96319.1"/>
    <property type="molecule type" value="Genomic_DNA"/>
</dbReference>
<evidence type="ECO:0000313" key="5">
    <source>
        <dbReference type="EMBL" id="WFC96319.1"/>
    </source>
</evidence>
<proteinExistence type="predicted"/>
<dbReference type="GO" id="GO:0042147">
    <property type="term" value="P:retrograde transport, endosome to Golgi"/>
    <property type="evidence" value="ECO:0007669"/>
    <property type="project" value="TreeGrafter"/>
</dbReference>
<dbReference type="GO" id="GO:0034066">
    <property type="term" value="C:Ric1-Rgp1 guanyl-nucleotide exchange factor complex"/>
    <property type="evidence" value="ECO:0007669"/>
    <property type="project" value="InterPro"/>
</dbReference>
<evidence type="ECO:0000256" key="2">
    <source>
        <dbReference type="ARBA" id="ARBA00023136"/>
    </source>
</evidence>
<sequence length="1015" mass="110442">MYWPSAPARRLCAPTQPTTAGDERGAGAVHIALARDASMWLAVTPSALQVWGVRPTELLAALERTQLSLDEYGANVAAEWRSDTRAIVVHTARDTLLFYDVYVLDESFGYGAEPGSVPPAALFDATFRAEAGEHYCTAPDAPLGAHARVRLAFRHALAVAPRIAAFTAFDTYVLVGTAEPAAVQLVPWPDVDTIAQPTVLVRDLAFVAEAAPLTCVVYSRAMAMLVWIVAQRAYVVGFEDAWEGTCFWDAGDEALAPVAAAVNARFSLVALGHADGDVRLFEFQTPHEAPMCVATLALGAALRRDDVRAVPGRVCALAWTPDGHALWVGYERGWALWSTLGALLVHSFRDDWDMAVRTFRDAFMHGTRAAFFGPGGTELYVLAAAPSTDALVHVVPLVRAARTMQTAPDDAGTAVLVENDGVRIFCGDELQDAGLLAHDHDAWRHVPVPPAYLAEHWPLRYAALSSDGRFLAVAGRRGLAHFSCASGRWKTFAQDAQARAFAVRGGLVWFEHVLIAACDAAGEIQLRVYARDTELANAHLLDLVKLPSPVVLLSLFDTSLLVYTADNMLYHYLITPTEHHLRLRLCGSISFEGIVGEPARVRALSWLLPPGQQALGDPEHDLAVVSLLFLIDAKLVLLRPTRTADDTDADVAYDLHILHEQVETYFTNLQGRGPLHNSLWAFDGQSLALWPDVHALVAGDARTPSAVLPLDAYPVCLLLARGVVFATEGTVSVRRTLDTASFRLHARTIPFLHALLRVYLGREQLDDALDVAARYRTLDYFAHSLELLVHDLLEEEADARPPLPPTQRRLPLALQFLDHFDHALQVVASVARKTEATRWPMLFDAAGPAPDLLQACLDEGDADTARHYLLIVHELADEATSVALTAAVLHALESHGLWDAVREVLSFVRSLDDSGARLEASLRAVQPLVADDSPLRLAVPDAPLASPKRALVAAPRRPTSQPSRRVPAETPTGLPRAHTLRQAARHASLTLSPAAVPARHTNGRIVMTPTHTPRQ</sequence>
<evidence type="ECO:0000313" key="6">
    <source>
        <dbReference type="Proteomes" id="UP001216638"/>
    </source>
</evidence>
<dbReference type="AlphaFoldDB" id="A0AAF0DV37"/>
<dbReference type="InterPro" id="IPR040096">
    <property type="entry name" value="Ric1"/>
</dbReference>
<evidence type="ECO:0000256" key="1">
    <source>
        <dbReference type="ARBA" id="ARBA00004370"/>
    </source>
</evidence>
<dbReference type="PANTHER" id="PTHR22746">
    <property type="entry name" value="RAB6A-GEF COMPLEX PARTNER PROTEIN 1"/>
    <property type="match status" value="1"/>
</dbReference>
<accession>A0AAF0DV37</accession>
<dbReference type="Pfam" id="PF07064">
    <property type="entry name" value="RIC1"/>
    <property type="match status" value="1"/>
</dbReference>
<organism evidence="5 6">
    <name type="scientific">Malassezia brasiliensis</name>
    <dbReference type="NCBI Taxonomy" id="1821822"/>
    <lineage>
        <taxon>Eukaryota</taxon>
        <taxon>Fungi</taxon>
        <taxon>Dikarya</taxon>
        <taxon>Basidiomycota</taxon>
        <taxon>Ustilaginomycotina</taxon>
        <taxon>Malasseziomycetes</taxon>
        <taxon>Malasseziales</taxon>
        <taxon>Malasseziaceae</taxon>
        <taxon>Malassezia</taxon>
    </lineage>
</organism>
<dbReference type="InterPro" id="IPR009771">
    <property type="entry name" value="RIC1_C"/>
</dbReference>
<dbReference type="GO" id="GO:0000139">
    <property type="term" value="C:Golgi membrane"/>
    <property type="evidence" value="ECO:0007669"/>
    <property type="project" value="TreeGrafter"/>
</dbReference>
<dbReference type="SUPFAM" id="SSF82171">
    <property type="entry name" value="DPP6 N-terminal domain-like"/>
    <property type="match status" value="1"/>
</dbReference>
<name>A0AAF0DV37_9BASI</name>
<dbReference type="InterPro" id="IPR015943">
    <property type="entry name" value="WD40/YVTN_repeat-like_dom_sf"/>
</dbReference>
<evidence type="ECO:0000256" key="3">
    <source>
        <dbReference type="SAM" id="MobiDB-lite"/>
    </source>
</evidence>
<dbReference type="Gene3D" id="2.130.10.10">
    <property type="entry name" value="YVTN repeat-like/Quinoprotein amine dehydrogenase"/>
    <property type="match status" value="1"/>
</dbReference>
<comment type="subcellular location">
    <subcellularLocation>
        <location evidence="1">Membrane</location>
    </subcellularLocation>
</comment>
<dbReference type="Pfam" id="PF25440">
    <property type="entry name" value="Beta-prop_RIC1_2nd"/>
    <property type="match status" value="1"/>
</dbReference>
<feature type="domain" description="RIC1 C-terminal alpha solenoid region" evidence="4">
    <location>
        <begin position="753"/>
        <end position="925"/>
    </location>
</feature>
<reference evidence="5" key="1">
    <citation type="submission" date="2023-03" db="EMBL/GenBank/DDBJ databases">
        <title>Mating type loci evolution in Malassezia.</title>
        <authorList>
            <person name="Coelho M.A."/>
        </authorList>
    </citation>
    <scope>NUCLEOTIDE SEQUENCE</scope>
    <source>
        <strain evidence="5">CBS 14135</strain>
    </source>
</reference>
<evidence type="ECO:0000259" key="4">
    <source>
        <dbReference type="Pfam" id="PF07064"/>
    </source>
</evidence>
<keyword evidence="2" id="KW-0472">Membrane</keyword>